<evidence type="ECO:0000313" key="4">
    <source>
        <dbReference type="Proteomes" id="UP000247702"/>
    </source>
</evidence>
<dbReference type="AlphaFoldDB" id="A0A2Z6R8M4"/>
<evidence type="ECO:0000313" key="3">
    <source>
        <dbReference type="EMBL" id="GES72936.1"/>
    </source>
</evidence>
<reference evidence="2 4" key="1">
    <citation type="submission" date="2017-11" db="EMBL/GenBank/DDBJ databases">
        <title>The genome of Rhizophagus clarus HR1 reveals common genetic basis of auxotrophy among arbuscular mycorrhizal fungi.</title>
        <authorList>
            <person name="Kobayashi Y."/>
        </authorList>
    </citation>
    <scope>NUCLEOTIDE SEQUENCE [LARGE SCALE GENOMIC DNA]</scope>
    <source>
        <strain evidence="2 4">HR1</strain>
    </source>
</reference>
<reference evidence="3" key="2">
    <citation type="submission" date="2019-10" db="EMBL/GenBank/DDBJ databases">
        <title>Conservation and host-specific expression of non-tandemly repeated heterogenous ribosome RNA gene in arbuscular mycorrhizal fungi.</title>
        <authorList>
            <person name="Maeda T."/>
            <person name="Kobayashi Y."/>
            <person name="Nakagawa T."/>
            <person name="Ezawa T."/>
            <person name="Yamaguchi K."/>
            <person name="Bino T."/>
            <person name="Nishimoto Y."/>
            <person name="Shigenobu S."/>
            <person name="Kawaguchi M."/>
        </authorList>
    </citation>
    <scope>NUCLEOTIDE SEQUENCE</scope>
    <source>
        <strain evidence="3">HR1</strain>
    </source>
</reference>
<evidence type="ECO:0000259" key="1">
    <source>
        <dbReference type="Pfam" id="PF10551"/>
    </source>
</evidence>
<feature type="domain" description="MULE transposase" evidence="1">
    <location>
        <begin position="55"/>
        <end position="141"/>
    </location>
</feature>
<accession>A0A2Z6R8M4</accession>
<dbReference type="Pfam" id="PF10551">
    <property type="entry name" value="MULE"/>
    <property type="match status" value="1"/>
</dbReference>
<protein>
    <submittedName>
        <fullName evidence="3">Uncharacterized protein LOC112591534</fullName>
    </submittedName>
</protein>
<dbReference type="OrthoDB" id="2416161at2759"/>
<comment type="caution">
    <text evidence="2">The sequence shown here is derived from an EMBL/GenBank/DDBJ whole genome shotgun (WGS) entry which is preliminary data.</text>
</comment>
<dbReference type="InterPro" id="IPR018289">
    <property type="entry name" value="MULE_transposase_dom"/>
</dbReference>
<name>A0A2Z6R8M4_9GLOM</name>
<keyword evidence="4" id="KW-1185">Reference proteome</keyword>
<dbReference type="Proteomes" id="UP000615446">
    <property type="component" value="Unassembled WGS sequence"/>
</dbReference>
<dbReference type="Proteomes" id="UP000247702">
    <property type="component" value="Unassembled WGS sequence"/>
</dbReference>
<proteinExistence type="predicted"/>
<gene>
    <name evidence="3" type="ORF">RCL2_000047900</name>
    <name evidence="2" type="ORF">RclHR1_00230032</name>
</gene>
<sequence length="156" mass="18214">MEMLQILWLASSNKLERQTKFLQSTSDGNRFLIKDSTVREEKFFYLLHLSQALYGTYKTIPNVFYQLYTIHSPIGADNNSRVLTLVYASMTSKVEDVYRQLYQDLNEFVKENNIELTPLTIITYFEKASINTYHSEFPGVNIFSSESKRLAKDSRI</sequence>
<evidence type="ECO:0000313" key="2">
    <source>
        <dbReference type="EMBL" id="GBB94154.1"/>
    </source>
</evidence>
<dbReference type="STRING" id="94130.A0A2Z6R8M4"/>
<organism evidence="2 4">
    <name type="scientific">Rhizophagus clarus</name>
    <dbReference type="NCBI Taxonomy" id="94130"/>
    <lineage>
        <taxon>Eukaryota</taxon>
        <taxon>Fungi</taxon>
        <taxon>Fungi incertae sedis</taxon>
        <taxon>Mucoromycota</taxon>
        <taxon>Glomeromycotina</taxon>
        <taxon>Glomeromycetes</taxon>
        <taxon>Glomerales</taxon>
        <taxon>Glomeraceae</taxon>
        <taxon>Rhizophagus</taxon>
    </lineage>
</organism>
<dbReference type="EMBL" id="BLAL01000004">
    <property type="protein sequence ID" value="GES72936.1"/>
    <property type="molecule type" value="Genomic_DNA"/>
</dbReference>
<dbReference type="EMBL" id="BEXD01001446">
    <property type="protein sequence ID" value="GBB94154.1"/>
    <property type="molecule type" value="Genomic_DNA"/>
</dbReference>